<protein>
    <submittedName>
        <fullName evidence="1">Uncharacterized protein</fullName>
    </submittedName>
</protein>
<accession>A0A0L7QPG0</accession>
<name>A0A0L7QPG0_9HYME</name>
<sequence length="78" mass="8920">MPLSIIFAWRTAAFLRAIYNAKAQFRQTIVDSKVTWRMTVGDKRLDSPGIAEPIARLILPRLSQRTPERSRASKLHTV</sequence>
<evidence type="ECO:0000313" key="1">
    <source>
        <dbReference type="EMBL" id="KOC60528.1"/>
    </source>
</evidence>
<keyword evidence="2" id="KW-1185">Reference proteome</keyword>
<dbReference type="AlphaFoldDB" id="A0A0L7QPG0"/>
<organism evidence="1 2">
    <name type="scientific">Habropoda laboriosa</name>
    <dbReference type="NCBI Taxonomy" id="597456"/>
    <lineage>
        <taxon>Eukaryota</taxon>
        <taxon>Metazoa</taxon>
        <taxon>Ecdysozoa</taxon>
        <taxon>Arthropoda</taxon>
        <taxon>Hexapoda</taxon>
        <taxon>Insecta</taxon>
        <taxon>Pterygota</taxon>
        <taxon>Neoptera</taxon>
        <taxon>Endopterygota</taxon>
        <taxon>Hymenoptera</taxon>
        <taxon>Apocrita</taxon>
        <taxon>Aculeata</taxon>
        <taxon>Apoidea</taxon>
        <taxon>Anthophila</taxon>
        <taxon>Apidae</taxon>
        <taxon>Habropoda</taxon>
    </lineage>
</organism>
<dbReference type="Proteomes" id="UP000053825">
    <property type="component" value="Unassembled WGS sequence"/>
</dbReference>
<reference evidence="1 2" key="1">
    <citation type="submission" date="2015-07" db="EMBL/GenBank/DDBJ databases">
        <title>The genome of Habropoda laboriosa.</title>
        <authorList>
            <person name="Pan H."/>
            <person name="Kapheim K."/>
        </authorList>
    </citation>
    <scope>NUCLEOTIDE SEQUENCE [LARGE SCALE GENOMIC DNA]</scope>
    <source>
        <strain evidence="1">0110345459</strain>
    </source>
</reference>
<proteinExistence type="predicted"/>
<dbReference type="EMBL" id="KQ414815">
    <property type="protein sequence ID" value="KOC60528.1"/>
    <property type="molecule type" value="Genomic_DNA"/>
</dbReference>
<evidence type="ECO:0000313" key="2">
    <source>
        <dbReference type="Proteomes" id="UP000053825"/>
    </source>
</evidence>
<gene>
    <name evidence="1" type="ORF">WH47_08017</name>
</gene>